<dbReference type="InterPro" id="IPR001647">
    <property type="entry name" value="HTH_TetR"/>
</dbReference>
<organism evidence="4 5">
    <name type="scientific">Rhizobium wenxiniae</name>
    <dbReference type="NCBI Taxonomy" id="1737357"/>
    <lineage>
        <taxon>Bacteria</taxon>
        <taxon>Pseudomonadati</taxon>
        <taxon>Pseudomonadota</taxon>
        <taxon>Alphaproteobacteria</taxon>
        <taxon>Hyphomicrobiales</taxon>
        <taxon>Rhizobiaceae</taxon>
        <taxon>Rhizobium/Agrobacterium group</taxon>
        <taxon>Rhizobium</taxon>
    </lineage>
</organism>
<proteinExistence type="predicted"/>
<reference evidence="4 5" key="1">
    <citation type="submission" date="2020-08" db="EMBL/GenBank/DDBJ databases">
        <title>Genomic Encyclopedia of Type Strains, Phase IV (KMG-IV): sequencing the most valuable type-strain genomes for metagenomic binning, comparative biology and taxonomic classification.</title>
        <authorList>
            <person name="Goeker M."/>
        </authorList>
    </citation>
    <scope>NUCLEOTIDE SEQUENCE [LARGE SCALE GENOMIC DNA]</scope>
    <source>
        <strain evidence="4 5">DSM 100734</strain>
    </source>
</reference>
<dbReference type="EMBL" id="JACHEG010000008">
    <property type="protein sequence ID" value="MBB6165301.1"/>
    <property type="molecule type" value="Genomic_DNA"/>
</dbReference>
<evidence type="ECO:0000313" key="5">
    <source>
        <dbReference type="Proteomes" id="UP000547879"/>
    </source>
</evidence>
<feature type="DNA-binding region" description="H-T-H motif" evidence="2">
    <location>
        <begin position="25"/>
        <end position="44"/>
    </location>
</feature>
<dbReference type="GO" id="GO:0000976">
    <property type="term" value="F:transcription cis-regulatory region binding"/>
    <property type="evidence" value="ECO:0007669"/>
    <property type="project" value="TreeGrafter"/>
</dbReference>
<dbReference type="Proteomes" id="UP000547879">
    <property type="component" value="Unassembled WGS sequence"/>
</dbReference>
<evidence type="ECO:0000256" key="1">
    <source>
        <dbReference type="ARBA" id="ARBA00023125"/>
    </source>
</evidence>
<protein>
    <submittedName>
        <fullName evidence="4">AcrR family transcriptional regulator</fullName>
    </submittedName>
</protein>
<dbReference type="RefSeq" id="WP_183996443.1">
    <property type="nucleotide sequence ID" value="NZ_BMHW01000009.1"/>
</dbReference>
<dbReference type="PANTHER" id="PTHR30055:SF146">
    <property type="entry name" value="HTH-TYPE TRANSCRIPTIONAL DUAL REGULATOR CECR"/>
    <property type="match status" value="1"/>
</dbReference>
<feature type="domain" description="HTH tetR-type" evidence="3">
    <location>
        <begin position="2"/>
        <end position="62"/>
    </location>
</feature>
<evidence type="ECO:0000259" key="3">
    <source>
        <dbReference type="PROSITE" id="PS50977"/>
    </source>
</evidence>
<dbReference type="PROSITE" id="PS50977">
    <property type="entry name" value="HTH_TETR_2"/>
    <property type="match status" value="1"/>
</dbReference>
<name>A0A7W9YB14_9HYPH</name>
<dbReference type="GO" id="GO:0003700">
    <property type="term" value="F:DNA-binding transcription factor activity"/>
    <property type="evidence" value="ECO:0007669"/>
    <property type="project" value="TreeGrafter"/>
</dbReference>
<dbReference type="SUPFAM" id="SSF46689">
    <property type="entry name" value="Homeodomain-like"/>
    <property type="match status" value="1"/>
</dbReference>
<keyword evidence="1 2" id="KW-0238">DNA-binding</keyword>
<gene>
    <name evidence="4" type="ORF">HNQ72_005147</name>
</gene>
<accession>A0A7W9YB14</accession>
<dbReference type="Gene3D" id="1.10.357.10">
    <property type="entry name" value="Tetracycline Repressor, domain 2"/>
    <property type="match status" value="1"/>
</dbReference>
<dbReference type="Pfam" id="PF14246">
    <property type="entry name" value="TetR_C_7"/>
    <property type="match status" value="1"/>
</dbReference>
<dbReference type="Pfam" id="PF00440">
    <property type="entry name" value="TetR_N"/>
    <property type="match status" value="1"/>
</dbReference>
<dbReference type="InterPro" id="IPR009057">
    <property type="entry name" value="Homeodomain-like_sf"/>
</dbReference>
<dbReference type="AlphaFoldDB" id="A0A7W9YB14"/>
<evidence type="ECO:0000256" key="2">
    <source>
        <dbReference type="PROSITE-ProRule" id="PRU00335"/>
    </source>
</evidence>
<dbReference type="InterPro" id="IPR050109">
    <property type="entry name" value="HTH-type_TetR-like_transc_reg"/>
</dbReference>
<dbReference type="Gene3D" id="1.10.10.60">
    <property type="entry name" value="Homeodomain-like"/>
    <property type="match status" value="1"/>
</dbReference>
<sequence length="207" mass="22745">MAQQKDVIVSIASELFLERGFDAVTIGAVNAIAGGSRRDIYALFGDKSGLFARCVELLVAERAASLGPITPTDDLRSCLVSVGKRILDLFVDPRTLALHRLIVSDVAPLSDASRSFLVGGPQRVFDEVVLLLNYYENLDLIHVDNIEVSAKIFVGALTSDLQVRGLLGEVITEMEREEKVDATVEHFLYGVMPRLNVDREQRAKLGF</sequence>
<comment type="caution">
    <text evidence="4">The sequence shown here is derived from an EMBL/GenBank/DDBJ whole genome shotgun (WGS) entry which is preliminary data.</text>
</comment>
<keyword evidence="5" id="KW-1185">Reference proteome</keyword>
<dbReference type="PANTHER" id="PTHR30055">
    <property type="entry name" value="HTH-TYPE TRANSCRIPTIONAL REGULATOR RUTR"/>
    <property type="match status" value="1"/>
</dbReference>
<evidence type="ECO:0000313" key="4">
    <source>
        <dbReference type="EMBL" id="MBB6165301.1"/>
    </source>
</evidence>
<dbReference type="InterPro" id="IPR039536">
    <property type="entry name" value="TetR_C_Proteobacteria"/>
</dbReference>